<dbReference type="GO" id="GO:0016491">
    <property type="term" value="F:oxidoreductase activity"/>
    <property type="evidence" value="ECO:0007669"/>
    <property type="project" value="UniProtKB-KW"/>
</dbReference>
<sequence length="246" mass="27955">MEIINSTIVITGGSSGLGLEMCKQFIEKGNKVIACSRSLEKLNNAKKQLPDLIIYQCDIAQELQCEDFVEWLRINYSQTNVLINNAAIANKSSFLKDNFILEKMQDEFAVNLIAPIRLVKLVYPVLIENKQPKIINITTGLVYVPRSIYPFYNAAKAGLHSFTQVLREQFKSEKIKVIEVLFPVVNTPWHKGNVPKIAISPEKAVLEMMKGIARNKTEIRVSKVKLLYLLFRIAPRLAFRKMNSLS</sequence>
<evidence type="ECO:0000256" key="1">
    <source>
        <dbReference type="ARBA" id="ARBA00006484"/>
    </source>
</evidence>
<keyword evidence="2" id="KW-0560">Oxidoreductase</keyword>
<protein>
    <submittedName>
        <fullName evidence="3">Oxidoreductase</fullName>
    </submittedName>
</protein>
<comment type="caution">
    <text evidence="3">The sequence shown here is derived from an EMBL/GenBank/DDBJ whole genome shotgun (WGS) entry which is preliminary data.</text>
</comment>
<dbReference type="InterPro" id="IPR002347">
    <property type="entry name" value="SDR_fam"/>
</dbReference>
<dbReference type="RefSeq" id="WP_071636600.1">
    <property type="nucleotide sequence ID" value="NZ_MLFK01000006.1"/>
</dbReference>
<dbReference type="EMBL" id="MLFK01000006">
    <property type="protein sequence ID" value="OIV42112.1"/>
    <property type="molecule type" value="Genomic_DNA"/>
</dbReference>
<dbReference type="Pfam" id="PF00106">
    <property type="entry name" value="adh_short"/>
    <property type="match status" value="1"/>
</dbReference>
<reference evidence="3 4" key="1">
    <citation type="submission" date="2016-10" db="EMBL/GenBank/DDBJ databases">
        <title>Draft Genome Sequence of Rhizobacteria Flavobacterium johnsoniae CI04.</title>
        <authorList>
            <person name="Bravo J.I."/>
            <person name="Lozano G.L."/>
            <person name="Handelsman J."/>
        </authorList>
    </citation>
    <scope>NUCLEOTIDE SEQUENCE [LARGE SCALE GENOMIC DNA]</scope>
    <source>
        <strain evidence="3 4">CI04</strain>
    </source>
</reference>
<dbReference type="SUPFAM" id="SSF51735">
    <property type="entry name" value="NAD(P)-binding Rossmann-fold domains"/>
    <property type="match status" value="1"/>
</dbReference>
<accession>A0A1J7CKL7</accession>
<dbReference type="AlphaFoldDB" id="A0A1J7CKL7"/>
<dbReference type="PANTHER" id="PTHR44196:SF1">
    <property type="entry name" value="DEHYDROGENASE_REDUCTASE SDR FAMILY MEMBER 7B"/>
    <property type="match status" value="1"/>
</dbReference>
<dbReference type="Gene3D" id="3.40.50.720">
    <property type="entry name" value="NAD(P)-binding Rossmann-like Domain"/>
    <property type="match status" value="1"/>
</dbReference>
<evidence type="ECO:0000313" key="3">
    <source>
        <dbReference type="EMBL" id="OIV42112.1"/>
    </source>
</evidence>
<dbReference type="PRINTS" id="PR00081">
    <property type="entry name" value="GDHRDH"/>
</dbReference>
<dbReference type="Proteomes" id="UP000182826">
    <property type="component" value="Unassembled WGS sequence"/>
</dbReference>
<comment type="similarity">
    <text evidence="1">Belongs to the short-chain dehydrogenases/reductases (SDR) family.</text>
</comment>
<evidence type="ECO:0000313" key="4">
    <source>
        <dbReference type="Proteomes" id="UP000182826"/>
    </source>
</evidence>
<proteinExistence type="inferred from homology"/>
<keyword evidence="4" id="KW-1185">Reference proteome</keyword>
<dbReference type="OrthoDB" id="9810734at2"/>
<dbReference type="GO" id="GO:0016020">
    <property type="term" value="C:membrane"/>
    <property type="evidence" value="ECO:0007669"/>
    <property type="project" value="TreeGrafter"/>
</dbReference>
<gene>
    <name evidence="3" type="ORF">BKM63_10730</name>
</gene>
<dbReference type="InterPro" id="IPR036291">
    <property type="entry name" value="NAD(P)-bd_dom_sf"/>
</dbReference>
<evidence type="ECO:0000256" key="2">
    <source>
        <dbReference type="ARBA" id="ARBA00023002"/>
    </source>
</evidence>
<organism evidence="3 4">
    <name type="scientific">Flavobacterium johnsoniae</name>
    <name type="common">Cytophaga johnsonae</name>
    <dbReference type="NCBI Taxonomy" id="986"/>
    <lineage>
        <taxon>Bacteria</taxon>
        <taxon>Pseudomonadati</taxon>
        <taxon>Bacteroidota</taxon>
        <taxon>Flavobacteriia</taxon>
        <taxon>Flavobacteriales</taxon>
        <taxon>Flavobacteriaceae</taxon>
        <taxon>Flavobacterium</taxon>
    </lineage>
</organism>
<dbReference type="PANTHER" id="PTHR44196">
    <property type="entry name" value="DEHYDROGENASE/REDUCTASE SDR FAMILY MEMBER 7B"/>
    <property type="match status" value="1"/>
</dbReference>
<name>A0A1J7CKL7_FLAJO</name>